<dbReference type="PANTHER" id="PTHR34047">
    <property type="entry name" value="NUCLEAR INTRON MATURASE 1, MITOCHONDRIAL-RELATED"/>
    <property type="match status" value="1"/>
</dbReference>
<dbReference type="PANTHER" id="PTHR34047:SF8">
    <property type="entry name" value="PROTEIN YKFC"/>
    <property type="match status" value="1"/>
</dbReference>
<comment type="caution">
    <text evidence="2">The sequence shown here is derived from an EMBL/GenBank/DDBJ whole genome shotgun (WGS) entry which is preliminary data.</text>
</comment>
<dbReference type="PROSITE" id="PS50878">
    <property type="entry name" value="RT_POL"/>
    <property type="match status" value="1"/>
</dbReference>
<dbReference type="EMBL" id="MFKW01000073">
    <property type="protein sequence ID" value="OGG49493.1"/>
    <property type="molecule type" value="Genomic_DNA"/>
</dbReference>
<dbReference type="CDD" id="cd01651">
    <property type="entry name" value="RT_G2_intron"/>
    <property type="match status" value="1"/>
</dbReference>
<dbReference type="SUPFAM" id="SSF56672">
    <property type="entry name" value="DNA/RNA polymerases"/>
    <property type="match status" value="1"/>
</dbReference>
<protein>
    <recommendedName>
        <fullName evidence="1">Reverse transcriptase domain-containing protein</fullName>
    </recommendedName>
</protein>
<dbReference type="InterPro" id="IPR051083">
    <property type="entry name" value="GrpII_Intron_Splice-Mob/Def"/>
</dbReference>
<dbReference type="InterPro" id="IPR000477">
    <property type="entry name" value="RT_dom"/>
</dbReference>
<dbReference type="AlphaFoldDB" id="A0A1F6CJR5"/>
<dbReference type="Proteomes" id="UP000176445">
    <property type="component" value="Unassembled WGS sequence"/>
</dbReference>
<dbReference type="Pfam" id="PF00078">
    <property type="entry name" value="RVT_1"/>
    <property type="match status" value="1"/>
</dbReference>
<evidence type="ECO:0000313" key="3">
    <source>
        <dbReference type="Proteomes" id="UP000176445"/>
    </source>
</evidence>
<gene>
    <name evidence="2" type="ORF">A2704_06430</name>
</gene>
<feature type="domain" description="Reverse transcriptase" evidence="1">
    <location>
        <begin position="1"/>
        <end position="311"/>
    </location>
</feature>
<evidence type="ECO:0000313" key="2">
    <source>
        <dbReference type="EMBL" id="OGG49493.1"/>
    </source>
</evidence>
<sequence>MIKYQGTYEEMVSVENLLAAWQEFLPGKRAKRDVAAFGANLLDNVIELHEDLATGHYRHGGYAHFRVADPKPRDIHKASIRDRLLHHAIHRQLYPFFDRMFIADSFSCRVGKGTHAALDRFRRMAWKESRNGSRTCWALKCDVRKFFASVDHAILRRILTEYVLDKKIAGLLEEVIESFEVAPGKGLPLGNLTSQLFANVYLNELDQFVKHFLKAKRYIRYADDFVVFSYDRQFLNTVLSSIRVFLRDRLALEFHPDKIFIKTIASGVDFLGWVHCPDYRTLRTATKRRMFRRINESPAAETPASYLGMLSHGDAFKISQDVRNAAWLAGDRQ</sequence>
<accession>A0A1F6CJR5</accession>
<evidence type="ECO:0000259" key="1">
    <source>
        <dbReference type="PROSITE" id="PS50878"/>
    </source>
</evidence>
<dbReference type="InterPro" id="IPR043502">
    <property type="entry name" value="DNA/RNA_pol_sf"/>
</dbReference>
<proteinExistence type="predicted"/>
<organism evidence="2 3">
    <name type="scientific">Candidatus Kaiserbacteria bacterium RIFCSPHIGHO2_01_FULL_54_36b</name>
    <dbReference type="NCBI Taxonomy" id="1798483"/>
    <lineage>
        <taxon>Bacteria</taxon>
        <taxon>Candidatus Kaiseribacteriota</taxon>
    </lineage>
</organism>
<reference evidence="2 3" key="1">
    <citation type="journal article" date="2016" name="Nat. Commun.">
        <title>Thousands of microbial genomes shed light on interconnected biogeochemical processes in an aquifer system.</title>
        <authorList>
            <person name="Anantharaman K."/>
            <person name="Brown C.T."/>
            <person name="Hug L.A."/>
            <person name="Sharon I."/>
            <person name="Castelle C.J."/>
            <person name="Probst A.J."/>
            <person name="Thomas B.C."/>
            <person name="Singh A."/>
            <person name="Wilkins M.J."/>
            <person name="Karaoz U."/>
            <person name="Brodie E.L."/>
            <person name="Williams K.H."/>
            <person name="Hubbard S.S."/>
            <person name="Banfield J.F."/>
        </authorList>
    </citation>
    <scope>NUCLEOTIDE SEQUENCE [LARGE SCALE GENOMIC DNA]</scope>
</reference>
<name>A0A1F6CJR5_9BACT</name>